<proteinExistence type="predicted"/>
<name>A0ABU8HIW4_9BACI</name>
<dbReference type="Proteomes" id="UP001312865">
    <property type="component" value="Unassembled WGS sequence"/>
</dbReference>
<dbReference type="Pfam" id="PF04307">
    <property type="entry name" value="YdjM"/>
    <property type="match status" value="1"/>
</dbReference>
<dbReference type="GO" id="GO:0016787">
    <property type="term" value="F:hydrolase activity"/>
    <property type="evidence" value="ECO:0007669"/>
    <property type="project" value="UniProtKB-KW"/>
</dbReference>
<feature type="transmembrane region" description="Helical" evidence="1">
    <location>
        <begin position="174"/>
        <end position="192"/>
    </location>
</feature>
<feature type="transmembrane region" description="Helical" evidence="1">
    <location>
        <begin position="6"/>
        <end position="27"/>
    </location>
</feature>
<feature type="transmembrane region" description="Helical" evidence="1">
    <location>
        <begin position="69"/>
        <end position="89"/>
    </location>
</feature>
<gene>
    <name evidence="2" type="ORF">WAK64_18395</name>
</gene>
<keyword evidence="1" id="KW-0812">Transmembrane</keyword>
<keyword evidence="2" id="KW-0378">Hydrolase</keyword>
<accession>A0ABU8HIW4</accession>
<comment type="caution">
    <text evidence="2">The sequence shown here is derived from an EMBL/GenBank/DDBJ whole genome shotgun (WGS) entry which is preliminary data.</text>
</comment>
<organism evidence="2 3">
    <name type="scientific">Bacillus spongiae</name>
    <dbReference type="NCBI Taxonomy" id="2683610"/>
    <lineage>
        <taxon>Bacteria</taxon>
        <taxon>Bacillati</taxon>
        <taxon>Bacillota</taxon>
        <taxon>Bacilli</taxon>
        <taxon>Bacillales</taxon>
        <taxon>Bacillaceae</taxon>
        <taxon>Bacillus</taxon>
    </lineage>
</organism>
<protein>
    <submittedName>
        <fullName evidence="2">Metal-dependent hydrolase</fullName>
    </submittedName>
</protein>
<sequence>MNINIITLISEIGYHGATGAIVAYLIGHRKMANKNVSKLLLFGFLAGLLPDLSLPLTLVTDNATIINNFYLYGHSLFVAPSLSLGLAIVSRSFLPETKLSLLWVTLFLSLLIGHLFMDFLDNGLSLLYPLIDSTDIGLNILTGSDGFIVIPFLILIVLLGSFQQTEKKKWQTTIIIIGLCITTAYIGLRGYSKIQLQNQLDNEFPNGQITLEPTSGNPFTNKQWTYVVDSGYLSISGEASFSNVSELKRELRTHSGPKLLLKEISVGDEKYFISTQSFIDENVEVPFNYDEESLYVYQLNQKTQNLELVDEGTKGEILAKYDPF</sequence>
<keyword evidence="1" id="KW-1133">Transmembrane helix</keyword>
<evidence type="ECO:0000313" key="2">
    <source>
        <dbReference type="EMBL" id="MEI5909023.1"/>
    </source>
</evidence>
<feature type="transmembrane region" description="Helical" evidence="1">
    <location>
        <begin position="39"/>
        <end position="57"/>
    </location>
</feature>
<dbReference type="EMBL" id="JBBAXC010000018">
    <property type="protein sequence ID" value="MEI5909023.1"/>
    <property type="molecule type" value="Genomic_DNA"/>
</dbReference>
<feature type="transmembrane region" description="Helical" evidence="1">
    <location>
        <begin position="101"/>
        <end position="120"/>
    </location>
</feature>
<evidence type="ECO:0000256" key="1">
    <source>
        <dbReference type="SAM" id="Phobius"/>
    </source>
</evidence>
<reference evidence="2 3" key="1">
    <citation type="journal article" date="2018" name="J. Microbiol.">
        <title>Bacillus spongiae sp. nov., isolated from sponge of Jeju Island.</title>
        <authorList>
            <person name="Lee G.E."/>
            <person name="Im W.T."/>
            <person name="Park J.S."/>
        </authorList>
    </citation>
    <scope>NUCLEOTIDE SEQUENCE [LARGE SCALE GENOMIC DNA]</scope>
    <source>
        <strain evidence="2 3">135PIL107-10</strain>
    </source>
</reference>
<evidence type="ECO:0000313" key="3">
    <source>
        <dbReference type="Proteomes" id="UP001312865"/>
    </source>
</evidence>
<feature type="transmembrane region" description="Helical" evidence="1">
    <location>
        <begin position="140"/>
        <end position="162"/>
    </location>
</feature>
<keyword evidence="3" id="KW-1185">Reference proteome</keyword>
<dbReference type="InterPro" id="IPR007404">
    <property type="entry name" value="YdjM-like"/>
</dbReference>
<dbReference type="RefSeq" id="WP_336588467.1">
    <property type="nucleotide sequence ID" value="NZ_JBBAXC010000018.1"/>
</dbReference>
<keyword evidence="1" id="KW-0472">Membrane</keyword>